<comment type="cofactor">
    <cofactor evidence="2 8">
        <name>FAD</name>
        <dbReference type="ChEBI" id="CHEBI:57692"/>
    </cofactor>
</comment>
<comment type="pathway">
    <text evidence="3 8">Carbohydrate metabolism; tricarboxylic acid cycle; oxaloacetate from (S)-malate (quinone route): step 1/1.</text>
</comment>
<evidence type="ECO:0000256" key="8">
    <source>
        <dbReference type="HAMAP-Rule" id="MF_00212"/>
    </source>
</evidence>
<evidence type="ECO:0000256" key="1">
    <source>
        <dbReference type="ARBA" id="ARBA00001139"/>
    </source>
</evidence>
<keyword evidence="5 8" id="KW-0285">Flavoprotein</keyword>
<gene>
    <name evidence="8" type="primary">mqo</name>
    <name evidence="10" type="ORF">Z045_20110</name>
</gene>
<evidence type="ECO:0000256" key="4">
    <source>
        <dbReference type="ARBA" id="ARBA00022532"/>
    </source>
</evidence>
<keyword evidence="4 8" id="KW-0816">Tricarboxylic acid cycle</keyword>
<dbReference type="UniPathway" id="UPA00223">
    <property type="reaction ID" value="UER01008"/>
</dbReference>
<dbReference type="NCBIfam" id="TIGR01320">
    <property type="entry name" value="mal_quin_oxido"/>
    <property type="match status" value="1"/>
</dbReference>
<feature type="compositionally biased region" description="Low complexity" evidence="9">
    <location>
        <begin position="483"/>
        <end position="492"/>
    </location>
</feature>
<evidence type="ECO:0000256" key="6">
    <source>
        <dbReference type="ARBA" id="ARBA00022827"/>
    </source>
</evidence>
<dbReference type="NCBIfam" id="NF003611">
    <property type="entry name" value="PRK05257.3-2"/>
    <property type="match status" value="1"/>
</dbReference>
<comment type="caution">
    <text evidence="10">The sequence shown here is derived from an EMBL/GenBank/DDBJ whole genome shotgun (WGS) entry which is preliminary data.</text>
</comment>
<feature type="compositionally biased region" description="Basic and acidic residues" evidence="9">
    <location>
        <begin position="470"/>
        <end position="482"/>
    </location>
</feature>
<comment type="catalytic activity">
    <reaction evidence="1 8">
        <text>(S)-malate + a quinone = a quinol + oxaloacetate</text>
        <dbReference type="Rhea" id="RHEA:46012"/>
        <dbReference type="ChEBI" id="CHEBI:15589"/>
        <dbReference type="ChEBI" id="CHEBI:16452"/>
        <dbReference type="ChEBI" id="CHEBI:24646"/>
        <dbReference type="ChEBI" id="CHEBI:132124"/>
        <dbReference type="EC" id="1.1.5.4"/>
    </reaction>
</comment>
<dbReference type="Proteomes" id="UP000053060">
    <property type="component" value="Unassembled WGS sequence"/>
</dbReference>
<protein>
    <recommendedName>
        <fullName evidence="8">Probable malate:quinone oxidoreductase</fullName>
        <ecNumber evidence="8">1.1.5.4</ecNumber>
    </recommendedName>
    <alternativeName>
        <fullName evidence="8">MQO</fullName>
    </alternativeName>
    <alternativeName>
        <fullName evidence="8">Malate dehydrogenase [quinone]</fullName>
    </alternativeName>
</protein>
<dbReference type="GO" id="GO:0006099">
    <property type="term" value="P:tricarboxylic acid cycle"/>
    <property type="evidence" value="ECO:0007669"/>
    <property type="project" value="UniProtKB-UniRule"/>
</dbReference>
<dbReference type="HAMAP" id="MF_00212">
    <property type="entry name" value="MQO"/>
    <property type="match status" value="1"/>
</dbReference>
<sequence length="501" mass="55252">MMVNRKHSADGPQHDDHEYDAVLIGGGIMSATLGALLTRLEPDRSILVLERLDEVAAESSAPWNNAGTGHAGLCELNYMPDPTDSTRAEEIGRQFQISRQFWESLDEPDETTFVNATPHMNVVFGECDVNYLRRRHATLQRSPRFSAMEYSEDPDTIARWAPLVMTGRSGSEPIAATRYEAGTDVDFGALTHRLLSDARDRGTEIRTGHEVTRLRRTTDGRWTVSGRTKTGRFSVRSRFVFVGAGGYALKLLQKARIPEVRGFAVFPIGAQFLRTGDPDVVSQHAAKVYSQADVGAPPMSVPHLDKRVVGGREWLMFGPYATFSTRLLKHGRLTDLFTTLRLHNIAPVVAVGLQNLSLVRYLVGQLLASRARKFRQLQRFCPEARESDWELIDAGQRAQLVKPDRRRVGVLTFGTEVVASADGSIAGLLGASPGASIAPSAMVDLLSTCFPDDVARWRPVLEWMMPDLSRETETTSRAEPRLARATAAARNGSARKDPSAS</sequence>
<reference evidence="10 11" key="2">
    <citation type="journal article" date="2016" name="Genome Announc.">
        <title>Draft Genome Sequence of a Versatile Hydrocarbon-Degrading Bacterium, Rhodococcus pyridinivorans Strain KG-16, Collected from Oil Fields in India.</title>
        <authorList>
            <person name="Aggarwal R.K."/>
            <person name="Dawar C."/>
            <person name="Phanindranath R."/>
            <person name="Mutnuri L."/>
            <person name="Dayal A.M."/>
        </authorList>
    </citation>
    <scope>NUCLEOTIDE SEQUENCE [LARGE SCALE GENOMIC DNA]</scope>
    <source>
        <strain evidence="10 11">KG-16</strain>
    </source>
</reference>
<evidence type="ECO:0000256" key="9">
    <source>
        <dbReference type="SAM" id="MobiDB-lite"/>
    </source>
</evidence>
<dbReference type="EMBL" id="AZXY01000011">
    <property type="protein sequence ID" value="KSZ57066.1"/>
    <property type="molecule type" value="Genomic_DNA"/>
</dbReference>
<accession>A0A0V9UGD2</accession>
<dbReference type="InterPro" id="IPR036188">
    <property type="entry name" value="FAD/NAD-bd_sf"/>
</dbReference>
<dbReference type="SUPFAM" id="SSF51905">
    <property type="entry name" value="FAD/NAD(P)-binding domain"/>
    <property type="match status" value="1"/>
</dbReference>
<evidence type="ECO:0000313" key="11">
    <source>
        <dbReference type="Proteomes" id="UP000053060"/>
    </source>
</evidence>
<organism evidence="10 11">
    <name type="scientific">Rhodococcus pyridinivorans KG-16</name>
    <dbReference type="NCBI Taxonomy" id="1441730"/>
    <lineage>
        <taxon>Bacteria</taxon>
        <taxon>Bacillati</taxon>
        <taxon>Actinomycetota</taxon>
        <taxon>Actinomycetes</taxon>
        <taxon>Mycobacteriales</taxon>
        <taxon>Nocardiaceae</taxon>
        <taxon>Rhodococcus</taxon>
    </lineage>
</organism>
<evidence type="ECO:0000256" key="7">
    <source>
        <dbReference type="ARBA" id="ARBA00023002"/>
    </source>
</evidence>
<comment type="similarity">
    <text evidence="8">Belongs to the MQO family.</text>
</comment>
<feature type="region of interest" description="Disordered" evidence="9">
    <location>
        <begin position="470"/>
        <end position="501"/>
    </location>
</feature>
<evidence type="ECO:0000256" key="2">
    <source>
        <dbReference type="ARBA" id="ARBA00001974"/>
    </source>
</evidence>
<dbReference type="Pfam" id="PF06039">
    <property type="entry name" value="Mqo"/>
    <property type="match status" value="1"/>
</dbReference>
<evidence type="ECO:0000256" key="3">
    <source>
        <dbReference type="ARBA" id="ARBA00005012"/>
    </source>
</evidence>
<keyword evidence="7 8" id="KW-0560">Oxidoreductase</keyword>
<dbReference type="Gene3D" id="3.30.9.10">
    <property type="entry name" value="D-Amino Acid Oxidase, subunit A, domain 2"/>
    <property type="match status" value="1"/>
</dbReference>
<dbReference type="PANTHER" id="PTHR43104:SF2">
    <property type="entry name" value="L-2-HYDROXYGLUTARATE DEHYDROGENASE, MITOCHONDRIAL"/>
    <property type="match status" value="1"/>
</dbReference>
<name>A0A0V9UGD2_9NOCA</name>
<proteinExistence type="inferred from homology"/>
<dbReference type="PATRIC" id="fig|1441730.3.peg.4210"/>
<dbReference type="RefSeq" id="WP_060653424.1">
    <property type="nucleotide sequence ID" value="NZ_AZXY01000011.1"/>
</dbReference>
<dbReference type="GO" id="GO:0047545">
    <property type="term" value="F:(S)-2-hydroxyglutarate dehydrogenase activity"/>
    <property type="evidence" value="ECO:0007669"/>
    <property type="project" value="TreeGrafter"/>
</dbReference>
<dbReference type="Gene3D" id="3.50.50.60">
    <property type="entry name" value="FAD/NAD(P)-binding domain"/>
    <property type="match status" value="1"/>
</dbReference>
<keyword evidence="6 8" id="KW-0274">FAD</keyword>
<dbReference type="InterPro" id="IPR006231">
    <property type="entry name" value="MQO"/>
</dbReference>
<evidence type="ECO:0000313" key="10">
    <source>
        <dbReference type="EMBL" id="KSZ57066.1"/>
    </source>
</evidence>
<reference evidence="11" key="1">
    <citation type="submission" date="2015-01" db="EMBL/GenBank/DDBJ databases">
        <title>Draft genome sequence of Rhodococcus pyridinivorans strain KG-16, a hydrocarbon-degrading bacterium.</title>
        <authorList>
            <person name="Aggarwal R.K."/>
            <person name="Dawar C."/>
        </authorList>
    </citation>
    <scope>NUCLEOTIDE SEQUENCE [LARGE SCALE GENOMIC DNA]</scope>
    <source>
        <strain evidence="11">KG-16</strain>
    </source>
</reference>
<dbReference type="AlphaFoldDB" id="A0A0V9UGD2"/>
<dbReference type="NCBIfam" id="NF003606">
    <property type="entry name" value="PRK05257.2-1"/>
    <property type="match status" value="1"/>
</dbReference>
<dbReference type="GO" id="GO:0008924">
    <property type="term" value="F:L-malate dehydrogenase (quinone) activity"/>
    <property type="evidence" value="ECO:0007669"/>
    <property type="project" value="UniProtKB-UniRule"/>
</dbReference>
<dbReference type="PANTHER" id="PTHR43104">
    <property type="entry name" value="L-2-HYDROXYGLUTARATE DEHYDROGENASE, MITOCHONDRIAL"/>
    <property type="match status" value="1"/>
</dbReference>
<evidence type="ECO:0000256" key="5">
    <source>
        <dbReference type="ARBA" id="ARBA00022630"/>
    </source>
</evidence>
<dbReference type="EC" id="1.1.5.4" evidence="8"/>